<accession>A0A0F9FA28</accession>
<proteinExistence type="predicted"/>
<dbReference type="PRINTS" id="PR00507">
    <property type="entry name" value="N12N6MTFRASE"/>
</dbReference>
<evidence type="ECO:0000259" key="3">
    <source>
        <dbReference type="Pfam" id="PF02384"/>
    </source>
</evidence>
<reference evidence="4" key="1">
    <citation type="journal article" date="2015" name="Nature">
        <title>Complex archaea that bridge the gap between prokaryotes and eukaryotes.</title>
        <authorList>
            <person name="Spang A."/>
            <person name="Saw J.H."/>
            <person name="Jorgensen S.L."/>
            <person name="Zaremba-Niedzwiedzka K."/>
            <person name="Martijn J."/>
            <person name="Lind A.E."/>
            <person name="van Eijk R."/>
            <person name="Schleper C."/>
            <person name="Guy L."/>
            <person name="Ettema T.J."/>
        </authorList>
    </citation>
    <scope>NUCLEOTIDE SEQUENCE</scope>
</reference>
<feature type="domain" description="DNA methylase adenine-specific" evidence="3">
    <location>
        <begin position="151"/>
        <end position="423"/>
    </location>
</feature>
<name>A0A0F9FA28_9ZZZZ</name>
<comment type="caution">
    <text evidence="4">The sequence shown here is derived from an EMBL/GenBank/DDBJ whole genome shotgun (WGS) entry which is preliminary data.</text>
</comment>
<dbReference type="GO" id="GO:0003677">
    <property type="term" value="F:DNA binding"/>
    <property type="evidence" value="ECO:0007669"/>
    <property type="project" value="UniProtKB-KW"/>
</dbReference>
<evidence type="ECO:0000256" key="1">
    <source>
        <dbReference type="ARBA" id="ARBA00022747"/>
    </source>
</evidence>
<dbReference type="InterPro" id="IPR029063">
    <property type="entry name" value="SAM-dependent_MTases_sf"/>
</dbReference>
<keyword evidence="2" id="KW-0238">DNA-binding</keyword>
<dbReference type="GO" id="GO:0008170">
    <property type="term" value="F:N-methyltransferase activity"/>
    <property type="evidence" value="ECO:0007669"/>
    <property type="project" value="InterPro"/>
</dbReference>
<keyword evidence="1" id="KW-0680">Restriction system</keyword>
<dbReference type="AlphaFoldDB" id="A0A0F9FA28"/>
<dbReference type="PROSITE" id="PS00092">
    <property type="entry name" value="N6_MTASE"/>
    <property type="match status" value="1"/>
</dbReference>
<dbReference type="SUPFAM" id="SSF116734">
    <property type="entry name" value="DNA methylase specificity domain"/>
    <property type="match status" value="1"/>
</dbReference>
<organism evidence="4">
    <name type="scientific">marine sediment metagenome</name>
    <dbReference type="NCBI Taxonomy" id="412755"/>
    <lineage>
        <taxon>unclassified sequences</taxon>
        <taxon>metagenomes</taxon>
        <taxon>ecological metagenomes</taxon>
    </lineage>
</organism>
<dbReference type="Gene3D" id="3.40.50.150">
    <property type="entry name" value="Vaccinia Virus protein VP39"/>
    <property type="match status" value="1"/>
</dbReference>
<dbReference type="Gene3D" id="3.90.220.20">
    <property type="entry name" value="DNA methylase specificity domains"/>
    <property type="match status" value="1"/>
</dbReference>
<dbReference type="GO" id="GO:0009307">
    <property type="term" value="P:DNA restriction-modification system"/>
    <property type="evidence" value="ECO:0007669"/>
    <property type="project" value="UniProtKB-KW"/>
</dbReference>
<dbReference type="PANTHER" id="PTHR42998:SF1">
    <property type="entry name" value="TYPE I RESTRICTION ENZYME HINDI METHYLASE SUBUNIT"/>
    <property type="match status" value="1"/>
</dbReference>
<sequence>MDITHFLKDDQVEEISPKNPKSLQKKGLLRKKDLIISTNLKKKFNRINQHLYAKLKYTDTDTRARSKEIVNLLICKLIDEMNKSPEDILDFCIRKNENEEELAERLNNFFNYNVKDKFKKIIAENEQINLNNDLVYLIVEELQCISLLKSSSDILSDAFEIFVSKILKDEGGQFFTPPNVSKFIVNYLNPEVDSKILDPACGHGGFLLESKSFIWSKIEYQYNGDNKNIAQKKTQMISNLFGIDKDLFLTKMCKLYLGILCGGLSNIFCEDSLDLNYHSEAKQQIKNNSFDYIFTNPPFGSKIPIDKKEILKNYDFGHIWKNMGDNRWVKQKQLVKRQPPQILFIERCVQLLRVGGKLGIVLPEGIFGNPTDGYIWEFLQKNGIILGVVSLDQNTFQPFTCNKTSILFFQKLDEIPKDYNIDFAIVDNVGHDKDGKVHYKLNKDGSKKLDNKGNFIVNDDLQNLPEQLRKIEDFDYLKEQKTFKLAFSRIKNNIFIPIYYTGVEKTLKILEKDEKFTLLKIRDLVKKKIIYSNKGGYIPRGAEIGSHVYGLGDIPFIRTSEFFNWEIKLDSNKKTSEEVYLQYKDKQNIQVGDILLVKDGGPNLIGSTAYISELDTKIIIQSHIYQIKTIQNDQKIDPFLLLYLLNLDIVQKQIKAITFIQGTLATIGNRIMDVILPIPSKLETREKISSIIKSIIDAKITNRKRSINLSLDLILNGDL</sequence>
<dbReference type="InterPro" id="IPR002052">
    <property type="entry name" value="DNA_methylase_N6_adenine_CS"/>
</dbReference>
<protein>
    <recommendedName>
        <fullName evidence="3">DNA methylase adenine-specific domain-containing protein</fullName>
    </recommendedName>
</protein>
<dbReference type="Pfam" id="PF02384">
    <property type="entry name" value="N6_Mtase"/>
    <property type="match status" value="1"/>
</dbReference>
<dbReference type="InterPro" id="IPR003356">
    <property type="entry name" value="DNA_methylase_A-5"/>
</dbReference>
<dbReference type="InterPro" id="IPR044946">
    <property type="entry name" value="Restrct_endonuc_typeI_TRD_sf"/>
</dbReference>
<dbReference type="GO" id="GO:0032259">
    <property type="term" value="P:methylation"/>
    <property type="evidence" value="ECO:0007669"/>
    <property type="project" value="InterPro"/>
</dbReference>
<dbReference type="PANTHER" id="PTHR42998">
    <property type="entry name" value="TYPE I RESTRICTION ENZYME HINDVIIP M PROTEIN-RELATED"/>
    <property type="match status" value="1"/>
</dbReference>
<gene>
    <name evidence="4" type="ORF">LCGC14_1976850</name>
</gene>
<evidence type="ECO:0000256" key="2">
    <source>
        <dbReference type="ARBA" id="ARBA00023125"/>
    </source>
</evidence>
<dbReference type="SUPFAM" id="SSF53335">
    <property type="entry name" value="S-adenosyl-L-methionine-dependent methyltransferases"/>
    <property type="match status" value="1"/>
</dbReference>
<evidence type="ECO:0000313" key="4">
    <source>
        <dbReference type="EMBL" id="KKL83229.1"/>
    </source>
</evidence>
<dbReference type="InterPro" id="IPR052916">
    <property type="entry name" value="Type-I_RE_MTase_Subunit"/>
</dbReference>
<dbReference type="EMBL" id="LAZR01022041">
    <property type="protein sequence ID" value="KKL83229.1"/>
    <property type="molecule type" value="Genomic_DNA"/>
</dbReference>